<evidence type="ECO:0000313" key="2">
    <source>
        <dbReference type="EMBL" id="GAU28826.1"/>
    </source>
</evidence>
<name>A0A2Z6M8V5_TRISU</name>
<proteinExistence type="predicted"/>
<protein>
    <recommendedName>
        <fullName evidence="4">Transmembrane protein</fullName>
    </recommendedName>
</protein>
<gene>
    <name evidence="2" type="ORF">TSUD_21630</name>
</gene>
<evidence type="ECO:0000313" key="3">
    <source>
        <dbReference type="Proteomes" id="UP000242715"/>
    </source>
</evidence>
<keyword evidence="3" id="KW-1185">Reference proteome</keyword>
<keyword evidence="1" id="KW-0472">Membrane</keyword>
<sequence length="150" mass="17090">MRELHRIASCSVGDCGTVYSGASLEVFVLLRWWCDRLSHLHHCLGLFYGGAYGSAADPIVVWWWRLRWGFGFLAVFVCSLQFQLTKEFCCSGGGLVCCFRYRRWRLALFSVCCSLQVVVVTSGCCSLLLLWWLLLRLYEFPLCVVAATLL</sequence>
<evidence type="ECO:0000256" key="1">
    <source>
        <dbReference type="SAM" id="Phobius"/>
    </source>
</evidence>
<reference evidence="3" key="1">
    <citation type="journal article" date="2017" name="Front. Plant Sci.">
        <title>Climate Clever Clovers: New Paradigm to Reduce the Environmental Footprint of Ruminants by Breeding Low Methanogenic Forages Utilizing Haplotype Variation.</title>
        <authorList>
            <person name="Kaur P."/>
            <person name="Appels R."/>
            <person name="Bayer P.E."/>
            <person name="Keeble-Gagnere G."/>
            <person name="Wang J."/>
            <person name="Hirakawa H."/>
            <person name="Shirasawa K."/>
            <person name="Vercoe P."/>
            <person name="Stefanova K."/>
            <person name="Durmic Z."/>
            <person name="Nichols P."/>
            <person name="Revell C."/>
            <person name="Isobe S.N."/>
            <person name="Edwards D."/>
            <person name="Erskine W."/>
        </authorList>
    </citation>
    <scope>NUCLEOTIDE SEQUENCE [LARGE SCALE GENOMIC DNA]</scope>
    <source>
        <strain evidence="3">cv. Daliak</strain>
    </source>
</reference>
<dbReference type="Proteomes" id="UP000242715">
    <property type="component" value="Unassembled WGS sequence"/>
</dbReference>
<dbReference type="AlphaFoldDB" id="A0A2Z6M8V5"/>
<accession>A0A2Z6M8V5</accession>
<dbReference type="EMBL" id="DF973381">
    <property type="protein sequence ID" value="GAU28826.1"/>
    <property type="molecule type" value="Genomic_DNA"/>
</dbReference>
<organism evidence="2 3">
    <name type="scientific">Trifolium subterraneum</name>
    <name type="common">Subterranean clover</name>
    <dbReference type="NCBI Taxonomy" id="3900"/>
    <lineage>
        <taxon>Eukaryota</taxon>
        <taxon>Viridiplantae</taxon>
        <taxon>Streptophyta</taxon>
        <taxon>Embryophyta</taxon>
        <taxon>Tracheophyta</taxon>
        <taxon>Spermatophyta</taxon>
        <taxon>Magnoliopsida</taxon>
        <taxon>eudicotyledons</taxon>
        <taxon>Gunneridae</taxon>
        <taxon>Pentapetalae</taxon>
        <taxon>rosids</taxon>
        <taxon>fabids</taxon>
        <taxon>Fabales</taxon>
        <taxon>Fabaceae</taxon>
        <taxon>Papilionoideae</taxon>
        <taxon>50 kb inversion clade</taxon>
        <taxon>NPAAA clade</taxon>
        <taxon>Hologalegina</taxon>
        <taxon>IRL clade</taxon>
        <taxon>Trifolieae</taxon>
        <taxon>Trifolium</taxon>
    </lineage>
</organism>
<keyword evidence="1" id="KW-0812">Transmembrane</keyword>
<keyword evidence="1" id="KW-1133">Transmembrane helix</keyword>
<evidence type="ECO:0008006" key="4">
    <source>
        <dbReference type="Google" id="ProtNLM"/>
    </source>
</evidence>
<feature type="transmembrane region" description="Helical" evidence="1">
    <location>
        <begin position="106"/>
        <end position="134"/>
    </location>
</feature>